<sequence length="173" mass="20072">METENSLRLLTSGEKKLAQTVFGSSIQWNKVWVHCESYLPFGLQGKFVGMTPNGEMYFRKETYLKDFSLSSKSNQHFFMHEMTHVWQHQHGMWVRTRGVFSWASTYKYTIDTNKSLSKYSMEQQAQIIADYFLLERYGVSGLKSEIGRQAGFQGVLDNNTLSLYRKILPASIL</sequence>
<name>A0ABS5SVX9_9GAMM</name>
<protein>
    <submittedName>
        <fullName evidence="1">Type IV secretion protein Rhs</fullName>
    </submittedName>
</protein>
<gene>
    <name evidence="1" type="ORF">HH682_02875</name>
</gene>
<dbReference type="RefSeq" id="WP_214236080.1">
    <property type="nucleotide sequence ID" value="NZ_JABBFR010000003.1"/>
</dbReference>
<organism evidence="1 2">
    <name type="scientific">Rosenbergiella gaditana</name>
    <dbReference type="NCBI Taxonomy" id="2726987"/>
    <lineage>
        <taxon>Bacteria</taxon>
        <taxon>Pseudomonadati</taxon>
        <taxon>Pseudomonadota</taxon>
        <taxon>Gammaproteobacteria</taxon>
        <taxon>Enterobacterales</taxon>
        <taxon>Erwiniaceae</taxon>
        <taxon>Rosenbergiella</taxon>
    </lineage>
</organism>
<keyword evidence="2" id="KW-1185">Reference proteome</keyword>
<dbReference type="Proteomes" id="UP000790096">
    <property type="component" value="Unassembled WGS sequence"/>
</dbReference>
<dbReference type="EMBL" id="JABBFR010000003">
    <property type="protein sequence ID" value="MBT0723405.1"/>
    <property type="molecule type" value="Genomic_DNA"/>
</dbReference>
<comment type="caution">
    <text evidence="1">The sequence shown here is derived from an EMBL/GenBank/DDBJ whole genome shotgun (WGS) entry which is preliminary data.</text>
</comment>
<evidence type="ECO:0000313" key="1">
    <source>
        <dbReference type="EMBL" id="MBT0723405.1"/>
    </source>
</evidence>
<reference evidence="1 2" key="1">
    <citation type="submission" date="2020-04" db="EMBL/GenBank/DDBJ databases">
        <title>Genome sequencing of Rosenbergiella species.</title>
        <authorList>
            <person name="Alvarez-Perez S."/>
            <person name="Lievens B."/>
        </authorList>
    </citation>
    <scope>NUCLEOTIDE SEQUENCE [LARGE SCALE GENOMIC DNA]</scope>
    <source>
        <strain evidence="1 2">S61</strain>
    </source>
</reference>
<accession>A0ABS5SVX9</accession>
<proteinExistence type="predicted"/>
<evidence type="ECO:0000313" key="2">
    <source>
        <dbReference type="Proteomes" id="UP000790096"/>
    </source>
</evidence>